<evidence type="ECO:0000256" key="2">
    <source>
        <dbReference type="ARBA" id="ARBA00012438"/>
    </source>
</evidence>
<evidence type="ECO:0000256" key="3">
    <source>
        <dbReference type="ARBA" id="ARBA00022679"/>
    </source>
</evidence>
<feature type="domain" description="Histidine kinase/HSP90-like ATPase" evidence="5">
    <location>
        <begin position="8"/>
        <end position="47"/>
    </location>
</feature>
<keyword evidence="7" id="KW-1185">Reference proteome</keyword>
<proteinExistence type="predicted"/>
<dbReference type="GO" id="GO:0005524">
    <property type="term" value="F:ATP binding"/>
    <property type="evidence" value="ECO:0007669"/>
    <property type="project" value="UniProtKB-KW"/>
</dbReference>
<dbReference type="GO" id="GO:0000156">
    <property type="term" value="F:phosphorelay response regulator activity"/>
    <property type="evidence" value="ECO:0007669"/>
    <property type="project" value="TreeGrafter"/>
</dbReference>
<reference evidence="7" key="1">
    <citation type="submission" date="2018-08" db="EMBL/GenBank/DDBJ databases">
        <authorList>
            <person name="Liu Z.-W."/>
            <person name="Du Z.-J."/>
        </authorList>
    </citation>
    <scope>NUCLEOTIDE SEQUENCE [LARGE SCALE GENOMIC DNA]</scope>
    <source>
        <strain evidence="7">H4X</strain>
    </source>
</reference>
<dbReference type="Pfam" id="PF02518">
    <property type="entry name" value="HATPase_c"/>
    <property type="match status" value="1"/>
</dbReference>
<evidence type="ECO:0000313" key="6">
    <source>
        <dbReference type="EMBL" id="RDV16838.1"/>
    </source>
</evidence>
<evidence type="ECO:0000259" key="5">
    <source>
        <dbReference type="Pfam" id="PF02518"/>
    </source>
</evidence>
<dbReference type="InterPro" id="IPR003594">
    <property type="entry name" value="HATPase_dom"/>
</dbReference>
<dbReference type="GO" id="GO:0004673">
    <property type="term" value="F:protein histidine kinase activity"/>
    <property type="evidence" value="ECO:0007669"/>
    <property type="project" value="UniProtKB-EC"/>
</dbReference>
<accession>A0A3D8LHL5</accession>
<gene>
    <name evidence="6" type="ORF">DXT99_03400</name>
</gene>
<comment type="caution">
    <text evidence="6">The sequence shown here is derived from an EMBL/GenBank/DDBJ whole genome shotgun (WGS) entry which is preliminary data.</text>
</comment>
<dbReference type="SUPFAM" id="SSF55874">
    <property type="entry name" value="ATPase domain of HSP90 chaperone/DNA topoisomerase II/histidine kinase"/>
    <property type="match status" value="1"/>
</dbReference>
<keyword evidence="6" id="KW-0547">Nucleotide-binding</keyword>
<dbReference type="OrthoDB" id="9766459at2"/>
<dbReference type="PANTHER" id="PTHR42878:SF15">
    <property type="entry name" value="BACTERIOPHYTOCHROME"/>
    <property type="match status" value="1"/>
</dbReference>
<sequence>MFKRCHDHVEGSGIGLYIVKRIMDNAEGKITVESEVGKGATFNFFFKVY</sequence>
<evidence type="ECO:0000313" key="7">
    <source>
        <dbReference type="Proteomes" id="UP000256708"/>
    </source>
</evidence>
<dbReference type="EC" id="2.7.13.3" evidence="2"/>
<dbReference type="EMBL" id="QRGR01000003">
    <property type="protein sequence ID" value="RDV16838.1"/>
    <property type="molecule type" value="Genomic_DNA"/>
</dbReference>
<protein>
    <recommendedName>
        <fullName evidence="2">histidine kinase</fullName>
        <ecNumber evidence="2">2.7.13.3</ecNumber>
    </recommendedName>
</protein>
<dbReference type="GO" id="GO:0030295">
    <property type="term" value="F:protein kinase activator activity"/>
    <property type="evidence" value="ECO:0007669"/>
    <property type="project" value="TreeGrafter"/>
</dbReference>
<dbReference type="PRINTS" id="PR00344">
    <property type="entry name" value="BCTRLSENSOR"/>
</dbReference>
<comment type="catalytic activity">
    <reaction evidence="1">
        <text>ATP + protein L-histidine = ADP + protein N-phospho-L-histidine.</text>
        <dbReference type="EC" id="2.7.13.3"/>
    </reaction>
</comment>
<dbReference type="AlphaFoldDB" id="A0A3D8LHL5"/>
<dbReference type="Gene3D" id="3.30.565.10">
    <property type="entry name" value="Histidine kinase-like ATPase, C-terminal domain"/>
    <property type="match status" value="1"/>
</dbReference>
<dbReference type="InterPro" id="IPR004358">
    <property type="entry name" value="Sig_transdc_His_kin-like_C"/>
</dbReference>
<keyword evidence="3" id="KW-0808">Transferase</keyword>
<dbReference type="PANTHER" id="PTHR42878">
    <property type="entry name" value="TWO-COMPONENT HISTIDINE KINASE"/>
    <property type="match status" value="1"/>
</dbReference>
<dbReference type="InterPro" id="IPR036890">
    <property type="entry name" value="HATPase_C_sf"/>
</dbReference>
<keyword evidence="6" id="KW-0067">ATP-binding</keyword>
<evidence type="ECO:0000256" key="1">
    <source>
        <dbReference type="ARBA" id="ARBA00000085"/>
    </source>
</evidence>
<organism evidence="6 7">
    <name type="scientific">Pontibacter diazotrophicus</name>
    <dbReference type="NCBI Taxonomy" id="1400979"/>
    <lineage>
        <taxon>Bacteria</taxon>
        <taxon>Pseudomonadati</taxon>
        <taxon>Bacteroidota</taxon>
        <taxon>Cytophagia</taxon>
        <taxon>Cytophagales</taxon>
        <taxon>Hymenobacteraceae</taxon>
        <taxon>Pontibacter</taxon>
    </lineage>
</organism>
<dbReference type="RefSeq" id="WP_115564112.1">
    <property type="nucleotide sequence ID" value="NZ_QRGR01000003.1"/>
</dbReference>
<dbReference type="GO" id="GO:0007234">
    <property type="term" value="P:osmosensory signaling via phosphorelay pathway"/>
    <property type="evidence" value="ECO:0007669"/>
    <property type="project" value="TreeGrafter"/>
</dbReference>
<name>A0A3D8LHL5_9BACT</name>
<evidence type="ECO:0000256" key="4">
    <source>
        <dbReference type="ARBA" id="ARBA00022777"/>
    </source>
</evidence>
<keyword evidence="4" id="KW-0418">Kinase</keyword>
<dbReference type="Proteomes" id="UP000256708">
    <property type="component" value="Unassembled WGS sequence"/>
</dbReference>
<dbReference type="InterPro" id="IPR050351">
    <property type="entry name" value="BphY/WalK/GraS-like"/>
</dbReference>